<feature type="transmembrane region" description="Helical" evidence="1">
    <location>
        <begin position="268"/>
        <end position="289"/>
    </location>
</feature>
<feature type="transmembrane region" description="Helical" evidence="1">
    <location>
        <begin position="346"/>
        <end position="364"/>
    </location>
</feature>
<feature type="transmembrane region" description="Helical" evidence="1">
    <location>
        <begin position="125"/>
        <end position="144"/>
    </location>
</feature>
<evidence type="ECO:0000313" key="2">
    <source>
        <dbReference type="EMBL" id="ROZ64690.1"/>
    </source>
</evidence>
<dbReference type="OrthoDB" id="9796461at2"/>
<evidence type="ECO:0000313" key="3">
    <source>
        <dbReference type="Proteomes" id="UP000270616"/>
    </source>
</evidence>
<feature type="transmembrane region" description="Helical" evidence="1">
    <location>
        <begin position="295"/>
        <end position="314"/>
    </location>
</feature>
<dbReference type="Proteomes" id="UP000270616">
    <property type="component" value="Unassembled WGS sequence"/>
</dbReference>
<feature type="transmembrane region" description="Helical" evidence="1">
    <location>
        <begin position="83"/>
        <end position="105"/>
    </location>
</feature>
<accession>A0A3N3ZUA5</accession>
<feature type="transmembrane region" description="Helical" evidence="1">
    <location>
        <begin position="150"/>
        <end position="173"/>
    </location>
</feature>
<protein>
    <submittedName>
        <fullName evidence="2">Uncharacterized protein</fullName>
    </submittedName>
</protein>
<comment type="caution">
    <text evidence="2">The sequence shown here is derived from an EMBL/GenBank/DDBJ whole genome shotgun (WGS) entry which is preliminary data.</text>
</comment>
<dbReference type="EMBL" id="RKMF01000002">
    <property type="protein sequence ID" value="ROZ64690.1"/>
    <property type="molecule type" value="Genomic_DNA"/>
</dbReference>
<keyword evidence="3" id="KW-1185">Reference proteome</keyword>
<reference evidence="2 3" key="1">
    <citation type="submission" date="2018-10" db="EMBL/GenBank/DDBJ databases">
        <title>Kocuria sp. M5W7-7, whole genome shotgun sequence.</title>
        <authorList>
            <person name="Tuo L."/>
        </authorList>
    </citation>
    <scope>NUCLEOTIDE SEQUENCE [LARGE SCALE GENOMIC DNA]</scope>
    <source>
        <strain evidence="2 3">M5W7-7</strain>
    </source>
</reference>
<organism evidence="2 3">
    <name type="scientific">Kocuria soli</name>
    <dbReference type="NCBI Taxonomy" id="2485125"/>
    <lineage>
        <taxon>Bacteria</taxon>
        <taxon>Bacillati</taxon>
        <taxon>Actinomycetota</taxon>
        <taxon>Actinomycetes</taxon>
        <taxon>Micrococcales</taxon>
        <taxon>Micrococcaceae</taxon>
        <taxon>Kocuria</taxon>
    </lineage>
</organism>
<dbReference type="RefSeq" id="WP_123824026.1">
    <property type="nucleotide sequence ID" value="NZ_RKMF01000002.1"/>
</dbReference>
<keyword evidence="1" id="KW-0812">Transmembrane</keyword>
<evidence type="ECO:0000256" key="1">
    <source>
        <dbReference type="SAM" id="Phobius"/>
    </source>
</evidence>
<feature type="transmembrane region" description="Helical" evidence="1">
    <location>
        <begin position="234"/>
        <end position="256"/>
    </location>
</feature>
<proteinExistence type="predicted"/>
<feature type="transmembrane region" description="Helical" evidence="1">
    <location>
        <begin position="321"/>
        <end position="340"/>
    </location>
</feature>
<keyword evidence="1" id="KW-0472">Membrane</keyword>
<feature type="transmembrane region" description="Helical" evidence="1">
    <location>
        <begin position="185"/>
        <end position="205"/>
    </location>
</feature>
<dbReference type="AlphaFoldDB" id="A0A3N3ZUA5"/>
<keyword evidence="1" id="KW-1133">Transmembrane helix</keyword>
<sequence>MASFVSGASQGHEPALGVGAAPATASGSFPLTLTRGQRANITALSTVLAAGFLLCLAIATTAPGGASSADGRTTDPTVAVPGWSMPGLVGEIALGALFVLSGILVTHRHVSEPESRATHGSFARLVTSGAATFGPGLLLALVLQNPSEPSPVLTAFCTVLPAWAIGCLAMTALSRWRWTRAHASTVIPVLLAITMWASCVLGASAPEWRLLIGGFAPAGPVTDAGTTDLATLRASVLCILHLITYFLAGSLLVARGGGLAESGRVQRFLVPVLGTTLFALSVPLAMGGMDFGQPFLALALAPLIALPMPSFLAGRDVWVGVVAYGWPVHTVLLAPAGTGWDRGTTVVLAGLITAVLAGLSWFYIQRPVFRVMRRVRWGSTETADRFVPPADLASRRPARFRLLDALENEQDSTARVRTEASRRIQ</sequence>
<gene>
    <name evidence="2" type="ORF">EDL96_02275</name>
</gene>
<feature type="transmembrane region" description="Helical" evidence="1">
    <location>
        <begin position="41"/>
        <end position="63"/>
    </location>
</feature>
<name>A0A3N3ZUA5_9MICC</name>